<keyword evidence="3" id="KW-1185">Reference proteome</keyword>
<name>A0A9P6JZU6_9FUNG</name>
<evidence type="ECO:0000256" key="1">
    <source>
        <dbReference type="SAM" id="MobiDB-lite"/>
    </source>
</evidence>
<evidence type="ECO:0000313" key="2">
    <source>
        <dbReference type="EMBL" id="KAF9539741.1"/>
    </source>
</evidence>
<feature type="non-terminal residue" evidence="2">
    <location>
        <position position="53"/>
    </location>
</feature>
<feature type="region of interest" description="Disordered" evidence="1">
    <location>
        <begin position="1"/>
        <end position="36"/>
    </location>
</feature>
<organism evidence="2 3">
    <name type="scientific">Lunasporangiospora selenospora</name>
    <dbReference type="NCBI Taxonomy" id="979761"/>
    <lineage>
        <taxon>Eukaryota</taxon>
        <taxon>Fungi</taxon>
        <taxon>Fungi incertae sedis</taxon>
        <taxon>Mucoromycota</taxon>
        <taxon>Mortierellomycotina</taxon>
        <taxon>Mortierellomycetes</taxon>
        <taxon>Mortierellales</taxon>
        <taxon>Mortierellaceae</taxon>
        <taxon>Lunasporangiospora</taxon>
    </lineage>
</organism>
<comment type="caution">
    <text evidence="2">The sequence shown here is derived from an EMBL/GenBank/DDBJ whole genome shotgun (WGS) entry which is preliminary data.</text>
</comment>
<gene>
    <name evidence="2" type="ORF">BGW38_009923</name>
</gene>
<dbReference type="AlphaFoldDB" id="A0A9P6JZU6"/>
<feature type="compositionally biased region" description="Polar residues" evidence="1">
    <location>
        <begin position="1"/>
        <end position="23"/>
    </location>
</feature>
<feature type="non-terminal residue" evidence="2">
    <location>
        <position position="1"/>
    </location>
</feature>
<protein>
    <submittedName>
        <fullName evidence="2">Uncharacterized protein</fullName>
    </submittedName>
</protein>
<proteinExistence type="predicted"/>
<sequence length="53" mass="5834">LRASSPVEQQVEAVSTASSPQETEGQRSPDPTFVIPPAKAAYEQFETIEYHDN</sequence>
<accession>A0A9P6JZU6</accession>
<dbReference type="EMBL" id="JAABOA010007604">
    <property type="protein sequence ID" value="KAF9539741.1"/>
    <property type="molecule type" value="Genomic_DNA"/>
</dbReference>
<reference evidence="2" key="1">
    <citation type="journal article" date="2020" name="Fungal Divers.">
        <title>Resolving the Mortierellaceae phylogeny through synthesis of multi-gene phylogenetics and phylogenomics.</title>
        <authorList>
            <person name="Vandepol N."/>
            <person name="Liber J."/>
            <person name="Desiro A."/>
            <person name="Na H."/>
            <person name="Kennedy M."/>
            <person name="Barry K."/>
            <person name="Grigoriev I.V."/>
            <person name="Miller A.N."/>
            <person name="O'Donnell K."/>
            <person name="Stajich J.E."/>
            <person name="Bonito G."/>
        </authorList>
    </citation>
    <scope>NUCLEOTIDE SEQUENCE</scope>
    <source>
        <strain evidence="2">KOD1015</strain>
    </source>
</reference>
<evidence type="ECO:0000313" key="3">
    <source>
        <dbReference type="Proteomes" id="UP000780801"/>
    </source>
</evidence>
<dbReference type="Proteomes" id="UP000780801">
    <property type="component" value="Unassembled WGS sequence"/>
</dbReference>